<dbReference type="EMBL" id="OD014725">
    <property type="protein sequence ID" value="CAD7417745.1"/>
    <property type="molecule type" value="Genomic_DNA"/>
</dbReference>
<feature type="chain" id="PRO_5030856756" description="Peptidase S1 domain-containing protein" evidence="10">
    <location>
        <begin position="19"/>
        <end position="377"/>
    </location>
</feature>
<dbReference type="Gene3D" id="2.40.10.10">
    <property type="entry name" value="Trypsin-like serine proteases"/>
    <property type="match status" value="2"/>
</dbReference>
<name>A0A7R9DN63_TIMPO</name>
<evidence type="ECO:0000256" key="6">
    <source>
        <dbReference type="ARBA" id="ARBA00023145"/>
    </source>
</evidence>
<dbReference type="InterPro" id="IPR033116">
    <property type="entry name" value="TRYPSIN_SER"/>
</dbReference>
<keyword evidence="2 8" id="KW-0645">Protease</keyword>
<feature type="signal peptide" evidence="10">
    <location>
        <begin position="1"/>
        <end position="18"/>
    </location>
</feature>
<dbReference type="FunFam" id="2.40.10.10:FF:000025">
    <property type="entry name" value="serine proteases 1/2"/>
    <property type="match status" value="1"/>
</dbReference>
<dbReference type="PROSITE" id="PS00134">
    <property type="entry name" value="TRYPSIN_HIS"/>
    <property type="match status" value="1"/>
</dbReference>
<dbReference type="AlphaFoldDB" id="A0A7R9DN63"/>
<gene>
    <name evidence="12" type="ORF">TPSB3V08_LOCUS12002</name>
</gene>
<dbReference type="SUPFAM" id="SSF50494">
    <property type="entry name" value="Trypsin-like serine proteases"/>
    <property type="match status" value="1"/>
</dbReference>
<dbReference type="InterPro" id="IPR050430">
    <property type="entry name" value="Peptidase_S1"/>
</dbReference>
<dbReference type="InterPro" id="IPR001254">
    <property type="entry name" value="Trypsin_dom"/>
</dbReference>
<evidence type="ECO:0000256" key="3">
    <source>
        <dbReference type="ARBA" id="ARBA00022729"/>
    </source>
</evidence>
<evidence type="ECO:0000256" key="9">
    <source>
        <dbReference type="SAM" id="MobiDB-lite"/>
    </source>
</evidence>
<keyword evidence="3 10" id="KW-0732">Signal</keyword>
<organism evidence="12">
    <name type="scientific">Timema poppense</name>
    <name type="common">Walking stick</name>
    <dbReference type="NCBI Taxonomy" id="170557"/>
    <lineage>
        <taxon>Eukaryota</taxon>
        <taxon>Metazoa</taxon>
        <taxon>Ecdysozoa</taxon>
        <taxon>Arthropoda</taxon>
        <taxon>Hexapoda</taxon>
        <taxon>Insecta</taxon>
        <taxon>Pterygota</taxon>
        <taxon>Neoptera</taxon>
        <taxon>Polyneoptera</taxon>
        <taxon>Phasmatodea</taxon>
        <taxon>Timematodea</taxon>
        <taxon>Timematoidea</taxon>
        <taxon>Timematidae</taxon>
        <taxon>Timema</taxon>
    </lineage>
</organism>
<keyword evidence="5 8" id="KW-0720">Serine protease</keyword>
<evidence type="ECO:0000256" key="10">
    <source>
        <dbReference type="SAM" id="SignalP"/>
    </source>
</evidence>
<dbReference type="PROSITE" id="PS50240">
    <property type="entry name" value="TRYPSIN_DOM"/>
    <property type="match status" value="1"/>
</dbReference>
<comment type="similarity">
    <text evidence="1">Belongs to the peptidase S1 family.</text>
</comment>
<feature type="domain" description="Peptidase S1" evidence="11">
    <location>
        <begin position="126"/>
        <end position="372"/>
    </location>
</feature>
<sequence length="377" mass="40858">MKFIIAALLWTAVAQVKHETSHSLYLQYEPKFVVHVEEFTNRTLYLTFSFPTRLINLLNLVMHHPRQLGDNNVEGKSAPVLKPRTPLMPVNPRYSPQEQDGLLRLPLYAPGGSHQEESANLPDARIINGAAASVGQFPWQVQLIMDQSEFCGGSLISSNWVLTAAHCANGASSFVVTLGGTYVNSRQQGSVTVESRSSVVNQAFDPDQLVNDVALVQLPYSIPSSGVSRPVTSDDDVIAGYIDTIRLPSYSESTESFVGQNAVISGWGRTSDDNNGLSSVLEYVSQTVISNEQCAQTYGAVIDQGKICVTGYNEQSTCNGDSGGPLVLQDSDGLYTQVGIVSFGPQAGCTLGYPTAYTRVSQYLQWISTYSGIRVGQ</sequence>
<dbReference type="FunFam" id="2.40.10.10:FF:000068">
    <property type="entry name" value="transmembrane protease serine 2"/>
    <property type="match status" value="1"/>
</dbReference>
<evidence type="ECO:0000256" key="5">
    <source>
        <dbReference type="ARBA" id="ARBA00022825"/>
    </source>
</evidence>
<keyword evidence="4 8" id="KW-0378">Hydrolase</keyword>
<evidence type="ECO:0000256" key="8">
    <source>
        <dbReference type="RuleBase" id="RU363034"/>
    </source>
</evidence>
<dbReference type="CDD" id="cd00190">
    <property type="entry name" value="Tryp_SPc"/>
    <property type="match status" value="1"/>
</dbReference>
<evidence type="ECO:0000259" key="11">
    <source>
        <dbReference type="PROSITE" id="PS50240"/>
    </source>
</evidence>
<dbReference type="GO" id="GO:0004252">
    <property type="term" value="F:serine-type endopeptidase activity"/>
    <property type="evidence" value="ECO:0007669"/>
    <property type="project" value="InterPro"/>
</dbReference>
<feature type="region of interest" description="Disordered" evidence="9">
    <location>
        <begin position="72"/>
        <end position="91"/>
    </location>
</feature>
<evidence type="ECO:0000256" key="4">
    <source>
        <dbReference type="ARBA" id="ARBA00022801"/>
    </source>
</evidence>
<evidence type="ECO:0000256" key="2">
    <source>
        <dbReference type="ARBA" id="ARBA00022670"/>
    </source>
</evidence>
<keyword evidence="7" id="KW-1015">Disulfide bond</keyword>
<dbReference type="InterPro" id="IPR043504">
    <property type="entry name" value="Peptidase_S1_PA_chymotrypsin"/>
</dbReference>
<dbReference type="InterPro" id="IPR009003">
    <property type="entry name" value="Peptidase_S1_PA"/>
</dbReference>
<evidence type="ECO:0000256" key="1">
    <source>
        <dbReference type="ARBA" id="ARBA00007664"/>
    </source>
</evidence>
<dbReference type="SMART" id="SM00020">
    <property type="entry name" value="Tryp_SPc"/>
    <property type="match status" value="1"/>
</dbReference>
<dbReference type="Pfam" id="PF00089">
    <property type="entry name" value="Trypsin"/>
    <property type="match status" value="1"/>
</dbReference>
<dbReference type="PRINTS" id="PR00722">
    <property type="entry name" value="CHYMOTRYPSIN"/>
</dbReference>
<dbReference type="PANTHER" id="PTHR24276">
    <property type="entry name" value="POLYSERASE-RELATED"/>
    <property type="match status" value="1"/>
</dbReference>
<dbReference type="InterPro" id="IPR018114">
    <property type="entry name" value="TRYPSIN_HIS"/>
</dbReference>
<accession>A0A7R9DN63</accession>
<evidence type="ECO:0000256" key="7">
    <source>
        <dbReference type="ARBA" id="ARBA00023157"/>
    </source>
</evidence>
<dbReference type="InterPro" id="IPR001314">
    <property type="entry name" value="Peptidase_S1A"/>
</dbReference>
<evidence type="ECO:0000313" key="12">
    <source>
        <dbReference type="EMBL" id="CAD7417745.1"/>
    </source>
</evidence>
<dbReference type="GO" id="GO:0006508">
    <property type="term" value="P:proteolysis"/>
    <property type="evidence" value="ECO:0007669"/>
    <property type="project" value="UniProtKB-KW"/>
</dbReference>
<protein>
    <recommendedName>
        <fullName evidence="11">Peptidase S1 domain-containing protein</fullName>
    </recommendedName>
</protein>
<keyword evidence="6" id="KW-0865">Zymogen</keyword>
<dbReference type="PROSITE" id="PS00135">
    <property type="entry name" value="TRYPSIN_SER"/>
    <property type="match status" value="1"/>
</dbReference>
<reference evidence="12" key="1">
    <citation type="submission" date="2020-11" db="EMBL/GenBank/DDBJ databases">
        <authorList>
            <person name="Tran Van P."/>
        </authorList>
    </citation>
    <scope>NUCLEOTIDE SEQUENCE</scope>
</reference>
<proteinExistence type="inferred from homology"/>
<dbReference type="PANTHER" id="PTHR24276:SF98">
    <property type="entry name" value="FI18310P1-RELATED"/>
    <property type="match status" value="1"/>
</dbReference>